<dbReference type="Gene3D" id="2.60.120.200">
    <property type="match status" value="1"/>
</dbReference>
<feature type="transmembrane region" description="Helical" evidence="1">
    <location>
        <begin position="284"/>
        <end position="302"/>
    </location>
</feature>
<dbReference type="RefSeq" id="XP_056060376.1">
    <property type="nucleotide sequence ID" value="XM_056192126.1"/>
</dbReference>
<dbReference type="SUPFAM" id="SSF49899">
    <property type="entry name" value="Concanavalin A-like lectins/glucanases"/>
    <property type="match status" value="1"/>
</dbReference>
<feature type="signal peptide" evidence="2">
    <location>
        <begin position="1"/>
        <end position="19"/>
    </location>
</feature>
<sequence length="329" mass="36868">MVKAGFISSLLSLAAVTSAWDAPNYGGFNRVWQDNFGGNGGQLPNEGNWNIITGNLGVNNELEVYQRDTRNLQLSGGNTLQIVPWRNGNGWTSGRIESKYVFTPQGGKLTRVEAVLRFGGNSINNKQGIWPAWWMLGDGIRHGVQWPGCGELDILETVNGQLTGHGTMHCDTFPGGICNEGNGIGSPVNFPNQDWHTWRLEIDLRPGNWVDQSITWYLDGQQFQRITGSRINNYNVWRSVAQSPLFFILNVAVGGNWPGNPNGNTQDGYGSMMEVGYTAQSFPLLRLSFSVLFTVYIFTAVLTRHCPYFRSLVRSSYIHYHEKYNLYIF</sequence>
<evidence type="ECO:0000259" key="3">
    <source>
        <dbReference type="PROSITE" id="PS51762"/>
    </source>
</evidence>
<dbReference type="AlphaFoldDB" id="A0A9W8US36"/>
<dbReference type="PANTHER" id="PTHR10963">
    <property type="entry name" value="GLYCOSYL HYDROLASE-RELATED"/>
    <property type="match status" value="1"/>
</dbReference>
<dbReference type="InterPro" id="IPR013320">
    <property type="entry name" value="ConA-like_dom_sf"/>
</dbReference>
<feature type="domain" description="GH16" evidence="3">
    <location>
        <begin position="18"/>
        <end position="286"/>
    </location>
</feature>
<protein>
    <recommendedName>
        <fullName evidence="3">GH16 domain-containing protein</fullName>
    </recommendedName>
</protein>
<accession>A0A9W8US36</accession>
<reference evidence="4" key="1">
    <citation type="journal article" date="2023" name="Access Microbiol">
        <title>De-novo genome assembly for Akanthomyces muscarius, a biocontrol agent of insect agricultural pests.</title>
        <authorList>
            <person name="Erdos Z."/>
            <person name="Studholme D.J."/>
            <person name="Raymond B."/>
            <person name="Sharma M."/>
        </authorList>
    </citation>
    <scope>NUCLEOTIDE SEQUENCE</scope>
    <source>
        <strain evidence="4">Ve6</strain>
    </source>
</reference>
<evidence type="ECO:0000256" key="1">
    <source>
        <dbReference type="SAM" id="Phobius"/>
    </source>
</evidence>
<evidence type="ECO:0000313" key="4">
    <source>
        <dbReference type="EMBL" id="KAJ4165461.1"/>
    </source>
</evidence>
<keyword evidence="1" id="KW-1133">Transmembrane helix</keyword>
<dbReference type="Pfam" id="PF26113">
    <property type="entry name" value="GH16_XgeA"/>
    <property type="match status" value="1"/>
</dbReference>
<dbReference type="GO" id="GO:0004553">
    <property type="term" value="F:hydrolase activity, hydrolyzing O-glycosyl compounds"/>
    <property type="evidence" value="ECO:0007669"/>
    <property type="project" value="InterPro"/>
</dbReference>
<keyword evidence="1" id="KW-0812">Transmembrane</keyword>
<gene>
    <name evidence="4" type="ORF">LMH87_007093</name>
</gene>
<feature type="chain" id="PRO_5040893664" description="GH16 domain-containing protein" evidence="2">
    <location>
        <begin position="20"/>
        <end position="329"/>
    </location>
</feature>
<dbReference type="InterPro" id="IPR050546">
    <property type="entry name" value="Glycosyl_Hydrlase_16"/>
</dbReference>
<dbReference type="Proteomes" id="UP001144673">
    <property type="component" value="Chromosome 1"/>
</dbReference>
<organism evidence="4 5">
    <name type="scientific">Akanthomyces muscarius</name>
    <name type="common">Entomopathogenic fungus</name>
    <name type="synonym">Lecanicillium muscarium</name>
    <dbReference type="NCBI Taxonomy" id="2231603"/>
    <lineage>
        <taxon>Eukaryota</taxon>
        <taxon>Fungi</taxon>
        <taxon>Dikarya</taxon>
        <taxon>Ascomycota</taxon>
        <taxon>Pezizomycotina</taxon>
        <taxon>Sordariomycetes</taxon>
        <taxon>Hypocreomycetidae</taxon>
        <taxon>Hypocreales</taxon>
        <taxon>Cordycipitaceae</taxon>
        <taxon>Akanthomyces</taxon>
    </lineage>
</organism>
<keyword evidence="2" id="KW-0732">Signal</keyword>
<keyword evidence="1" id="KW-0472">Membrane</keyword>
<proteinExistence type="predicted"/>
<evidence type="ECO:0000313" key="5">
    <source>
        <dbReference type="Proteomes" id="UP001144673"/>
    </source>
</evidence>
<dbReference type="EMBL" id="JAJHUN010000001">
    <property type="protein sequence ID" value="KAJ4165461.1"/>
    <property type="molecule type" value="Genomic_DNA"/>
</dbReference>
<name>A0A9W8US36_AKAMU</name>
<dbReference type="PANTHER" id="PTHR10963:SF60">
    <property type="entry name" value="GRAM-NEGATIVE BACTERIA-BINDING PROTEIN 1-RELATED"/>
    <property type="match status" value="1"/>
</dbReference>
<comment type="caution">
    <text evidence="4">The sequence shown here is derived from an EMBL/GenBank/DDBJ whole genome shotgun (WGS) entry which is preliminary data.</text>
</comment>
<dbReference type="KEGG" id="amus:LMH87_007093"/>
<dbReference type="GO" id="GO:0005975">
    <property type="term" value="P:carbohydrate metabolic process"/>
    <property type="evidence" value="ECO:0007669"/>
    <property type="project" value="InterPro"/>
</dbReference>
<dbReference type="CDD" id="cd02182">
    <property type="entry name" value="GH16_Strep_laminarinase_like"/>
    <property type="match status" value="1"/>
</dbReference>
<dbReference type="GeneID" id="80894252"/>
<evidence type="ECO:0000256" key="2">
    <source>
        <dbReference type="SAM" id="SignalP"/>
    </source>
</evidence>
<keyword evidence="5" id="KW-1185">Reference proteome</keyword>
<dbReference type="PROSITE" id="PS51762">
    <property type="entry name" value="GH16_2"/>
    <property type="match status" value="1"/>
</dbReference>
<dbReference type="InterPro" id="IPR000757">
    <property type="entry name" value="Beta-glucanase-like"/>
</dbReference>